<proteinExistence type="predicted"/>
<comment type="caution">
    <text evidence="1">The sequence shown here is derived from an EMBL/GenBank/DDBJ whole genome shotgun (WGS) entry which is preliminary data.</text>
</comment>
<dbReference type="Pfam" id="PF12725">
    <property type="entry name" value="DUF3810"/>
    <property type="match status" value="1"/>
</dbReference>
<evidence type="ECO:0000313" key="1">
    <source>
        <dbReference type="EMBL" id="GLB53690.1"/>
    </source>
</evidence>
<name>A0A9W6EUM3_9FLAO</name>
<reference evidence="1" key="1">
    <citation type="submission" date="2022-07" db="EMBL/GenBank/DDBJ databases">
        <title>Taxonomy of Novel Oxalotrophic and Methylotrophic Bacteria.</title>
        <authorList>
            <person name="Sahin N."/>
            <person name="Tani A."/>
        </authorList>
    </citation>
    <scope>NUCLEOTIDE SEQUENCE</scope>
    <source>
        <strain evidence="1">AM327</strain>
    </source>
</reference>
<gene>
    <name evidence="1" type="ORF">NBRC110019_27310</name>
</gene>
<dbReference type="Proteomes" id="UP001143545">
    <property type="component" value="Unassembled WGS sequence"/>
</dbReference>
<accession>A0A9W6EUM3</accession>
<dbReference type="InterPro" id="IPR024294">
    <property type="entry name" value="DUF3810"/>
</dbReference>
<evidence type="ECO:0000313" key="2">
    <source>
        <dbReference type="Proteomes" id="UP001143545"/>
    </source>
</evidence>
<keyword evidence="2" id="KW-1185">Reference proteome</keyword>
<dbReference type="AlphaFoldDB" id="A0A9W6EUM3"/>
<protein>
    <recommendedName>
        <fullName evidence="3">DUF3810 domain-containing protein</fullName>
    </recommendedName>
</protein>
<dbReference type="EMBL" id="BRVP01000022">
    <property type="protein sequence ID" value="GLB53690.1"/>
    <property type="molecule type" value="Genomic_DNA"/>
</dbReference>
<organism evidence="1 2">
    <name type="scientific">Neptunitalea chrysea</name>
    <dbReference type="NCBI Taxonomy" id="1647581"/>
    <lineage>
        <taxon>Bacteria</taxon>
        <taxon>Pseudomonadati</taxon>
        <taxon>Bacteroidota</taxon>
        <taxon>Flavobacteriia</taxon>
        <taxon>Flavobacteriales</taxon>
        <taxon>Flavobacteriaceae</taxon>
        <taxon>Neptunitalea</taxon>
    </lineage>
</organism>
<evidence type="ECO:0008006" key="3">
    <source>
        <dbReference type="Google" id="ProtNLM"/>
    </source>
</evidence>
<sequence length="263" mass="30838">MALSLAYGIFHILWALNYYRLPLHKSLNLKDGYTTEELVEFTTKLIHKANEVHLQITGKDSIKVNFPYSKKEIFKMTKNGYDHLSEKYPQFAYTPKSIKNSLYSTGLTYMGYSGYLNPFTNEAQVNGLIYNFKFPTTSCHEIAHQLGYSAENEANFIGYLAAVHNDDIYFKYSAYIFVLRYCLGEMKRRDEQQFKEFNTQINYGIILNYIEVSNFWAKYQNKAEPVFKSTYNTFLKANQQKEGLKSYNYVVSLLVNYYRNKVL</sequence>